<dbReference type="EMBL" id="JBBJUP010000009">
    <property type="protein sequence ID" value="MEJ8279773.1"/>
    <property type="molecule type" value="Genomic_DNA"/>
</dbReference>
<keyword evidence="1 5" id="KW-0328">Glycosyltransferase</keyword>
<dbReference type="CDD" id="cd03801">
    <property type="entry name" value="GT4_PimA-like"/>
    <property type="match status" value="1"/>
</dbReference>
<dbReference type="PANTHER" id="PTHR12526:SF635">
    <property type="entry name" value="GLYCOSYL TRANSFERASE GROUP 1"/>
    <property type="match status" value="1"/>
</dbReference>
<dbReference type="PANTHER" id="PTHR12526">
    <property type="entry name" value="GLYCOSYLTRANSFERASE"/>
    <property type="match status" value="1"/>
</dbReference>
<organism evidence="5 6">
    <name type="scientific">Pseudonocardia spirodelae</name>
    <dbReference type="NCBI Taxonomy" id="3133431"/>
    <lineage>
        <taxon>Bacteria</taxon>
        <taxon>Bacillati</taxon>
        <taxon>Actinomycetota</taxon>
        <taxon>Actinomycetes</taxon>
        <taxon>Pseudonocardiales</taxon>
        <taxon>Pseudonocardiaceae</taxon>
        <taxon>Pseudonocardia</taxon>
    </lineage>
</organism>
<dbReference type="Pfam" id="PF13439">
    <property type="entry name" value="Glyco_transf_4"/>
    <property type="match status" value="1"/>
</dbReference>
<gene>
    <name evidence="5" type="ORF">WJX68_12590</name>
</gene>
<evidence type="ECO:0000313" key="6">
    <source>
        <dbReference type="Proteomes" id="UP001364211"/>
    </source>
</evidence>
<protein>
    <submittedName>
        <fullName evidence="5">Glycosyltransferase</fullName>
        <ecNumber evidence="5">2.4.-.-</ecNumber>
    </submittedName>
</protein>
<feature type="domain" description="Glycosyltransferase subfamily 4-like N-terminal" evidence="4">
    <location>
        <begin position="21"/>
        <end position="153"/>
    </location>
</feature>
<dbReference type="RefSeq" id="WP_340290038.1">
    <property type="nucleotide sequence ID" value="NZ_JBBJUP010000009.1"/>
</dbReference>
<evidence type="ECO:0000256" key="3">
    <source>
        <dbReference type="SAM" id="MobiDB-lite"/>
    </source>
</evidence>
<proteinExistence type="predicted"/>
<keyword evidence="6" id="KW-1185">Reference proteome</keyword>
<dbReference type="GO" id="GO:0016757">
    <property type="term" value="F:glycosyltransferase activity"/>
    <property type="evidence" value="ECO:0007669"/>
    <property type="project" value="UniProtKB-KW"/>
</dbReference>
<evidence type="ECO:0000256" key="2">
    <source>
        <dbReference type="ARBA" id="ARBA00022679"/>
    </source>
</evidence>
<evidence type="ECO:0000256" key="1">
    <source>
        <dbReference type="ARBA" id="ARBA00022676"/>
    </source>
</evidence>
<dbReference type="Gene3D" id="3.40.50.2000">
    <property type="entry name" value="Glycogen Phosphorylase B"/>
    <property type="match status" value="2"/>
</dbReference>
<evidence type="ECO:0000313" key="5">
    <source>
        <dbReference type="EMBL" id="MEJ8279773.1"/>
    </source>
</evidence>
<name>A0ABU8T742_9PSEU</name>
<accession>A0ABU8T742</accession>
<dbReference type="InterPro" id="IPR028098">
    <property type="entry name" value="Glyco_trans_4-like_N"/>
</dbReference>
<feature type="region of interest" description="Disordered" evidence="3">
    <location>
        <begin position="347"/>
        <end position="369"/>
    </location>
</feature>
<dbReference type="Pfam" id="PF13692">
    <property type="entry name" value="Glyco_trans_1_4"/>
    <property type="match status" value="1"/>
</dbReference>
<keyword evidence="2 5" id="KW-0808">Transferase</keyword>
<sequence length="369" mass="36984">MRIAIVRTPEVPTGCGAGVTATSLVAAGHTVRVLTDRPDDPDLVLPHAAGALRVQPWPGLRTAGLAAAWSDDPPEVVHAIGPAAGAAAAATGVPVVQAYPADGPGPVAVTGSRTGPPAGVARVVASSEDQHGALLARGVPRAALRTVPPAVDTTGFAPGGPALRRGEHPRLLTLGSLARGAGAEAAIRALARIRHAELLVAGGVVGTDPDRDRLFGVAREAGVAARVRFLGPVEGALLPRLLRSADVVVAAPEHDVPVGPVLQAMACGRAVVASGIGGLRDAVVDGVTGIHVRPGRPAELAAALRGLLADEALRAGFGIAGRDRAVSRFDTARIADALAGVYGELVGSPAGEPAEEDDPEDRAPVGAVR</sequence>
<evidence type="ECO:0000259" key="4">
    <source>
        <dbReference type="Pfam" id="PF13439"/>
    </source>
</evidence>
<dbReference type="Proteomes" id="UP001364211">
    <property type="component" value="Unassembled WGS sequence"/>
</dbReference>
<reference evidence="5 6" key="1">
    <citation type="submission" date="2024-03" db="EMBL/GenBank/DDBJ databases">
        <title>Draft genome sequence of Pseudonocardia sp. DW16-2.</title>
        <authorList>
            <person name="Duangmal K."/>
        </authorList>
    </citation>
    <scope>NUCLEOTIDE SEQUENCE [LARGE SCALE GENOMIC DNA]</scope>
    <source>
        <strain evidence="5 6">DW16-2</strain>
    </source>
</reference>
<comment type="caution">
    <text evidence="5">The sequence shown here is derived from an EMBL/GenBank/DDBJ whole genome shotgun (WGS) entry which is preliminary data.</text>
</comment>
<dbReference type="SUPFAM" id="SSF53756">
    <property type="entry name" value="UDP-Glycosyltransferase/glycogen phosphorylase"/>
    <property type="match status" value="1"/>
</dbReference>
<dbReference type="EC" id="2.4.-.-" evidence="5"/>